<gene>
    <name evidence="1" type="ORF">CBOVIS_LOCUS8975</name>
</gene>
<dbReference type="AlphaFoldDB" id="A0A8S1F5J9"/>
<comment type="caution">
    <text evidence="1">The sequence shown here is derived from an EMBL/GenBank/DDBJ whole genome shotgun (WGS) entry which is preliminary data.</text>
</comment>
<organism evidence="1 2">
    <name type="scientific">Caenorhabditis bovis</name>
    <dbReference type="NCBI Taxonomy" id="2654633"/>
    <lineage>
        <taxon>Eukaryota</taxon>
        <taxon>Metazoa</taxon>
        <taxon>Ecdysozoa</taxon>
        <taxon>Nematoda</taxon>
        <taxon>Chromadorea</taxon>
        <taxon>Rhabditida</taxon>
        <taxon>Rhabditina</taxon>
        <taxon>Rhabditomorpha</taxon>
        <taxon>Rhabditoidea</taxon>
        <taxon>Rhabditidae</taxon>
        <taxon>Peloderinae</taxon>
        <taxon>Caenorhabditis</taxon>
    </lineage>
</organism>
<sequence length="366" mass="43175">MISSIIEYLDPKSRVNLSRCSKYLYKIDAKIPLVLKEVRIGRRLNDENSPRSCREKVIDLKFSNNVSGSVFFKKQGGRVRFSPKSSYNWEVMEYEHMEKNRRKRENGENEDYTGLALYSEEGETIIDVMFMFIEHFLRRAKYEVEKFEIYIETVKRYKFEKMITANKVILSQSQAFRLRQFGKFVKNICIINEHDEECFLIPDTESIRTAHALYLGYSGILSTALLDMFGARYLFLPKACICTSIVINQYIKQWVNSSVDNNFEHFESRCRLSLKPVILLGVKHVKWDEKMVDREKLNMGERFKRLLDQGELFQIWHSSGQMSATLRLEHGPGCYYLTFTVTGRRDANGIERFEVSDVHRQYQHFN</sequence>
<proteinExistence type="predicted"/>
<dbReference type="Proteomes" id="UP000494206">
    <property type="component" value="Unassembled WGS sequence"/>
</dbReference>
<keyword evidence="2" id="KW-1185">Reference proteome</keyword>
<dbReference type="EMBL" id="CADEPM010000005">
    <property type="protein sequence ID" value="CAB3406981.1"/>
    <property type="molecule type" value="Genomic_DNA"/>
</dbReference>
<reference evidence="1 2" key="1">
    <citation type="submission" date="2020-04" db="EMBL/GenBank/DDBJ databases">
        <authorList>
            <person name="Laetsch R D."/>
            <person name="Stevens L."/>
            <person name="Kumar S."/>
            <person name="Blaxter L. M."/>
        </authorList>
    </citation>
    <scope>NUCLEOTIDE SEQUENCE [LARGE SCALE GENOMIC DNA]</scope>
</reference>
<name>A0A8S1F5J9_9PELO</name>
<protein>
    <recommendedName>
        <fullName evidence="3">F-box domain-containing protein</fullName>
    </recommendedName>
</protein>
<evidence type="ECO:0008006" key="3">
    <source>
        <dbReference type="Google" id="ProtNLM"/>
    </source>
</evidence>
<evidence type="ECO:0000313" key="2">
    <source>
        <dbReference type="Proteomes" id="UP000494206"/>
    </source>
</evidence>
<accession>A0A8S1F5J9</accession>
<evidence type="ECO:0000313" key="1">
    <source>
        <dbReference type="EMBL" id="CAB3406981.1"/>
    </source>
</evidence>